<dbReference type="EMBL" id="BEXD01000269">
    <property type="protein sequence ID" value="GBB85961.1"/>
    <property type="molecule type" value="Genomic_DNA"/>
</dbReference>
<proteinExistence type="predicted"/>
<dbReference type="Gene3D" id="3.30.420.40">
    <property type="match status" value="2"/>
</dbReference>
<comment type="caution">
    <text evidence="3">The sequence shown here is derived from an EMBL/GenBank/DDBJ whole genome shotgun (WGS) entry which is preliminary data.</text>
</comment>
<dbReference type="STRING" id="94130.A0A2Z6QMF4"/>
<dbReference type="PANTHER" id="PTHR14187:SF5">
    <property type="entry name" value="HEAT SHOCK 70 KDA PROTEIN 12A"/>
    <property type="match status" value="1"/>
</dbReference>
<protein>
    <recommendedName>
        <fullName evidence="5">Actin-like ATPase domain-containing protein</fullName>
    </recommendedName>
</protein>
<reference evidence="3 4" key="1">
    <citation type="submission" date="2017-11" db="EMBL/GenBank/DDBJ databases">
        <title>The genome of Rhizophagus clarus HR1 reveals common genetic basis of auxotrophy among arbuscular mycorrhizal fungi.</title>
        <authorList>
            <person name="Kobayashi Y."/>
        </authorList>
    </citation>
    <scope>NUCLEOTIDE SEQUENCE [LARGE SCALE GENOMIC DNA]</scope>
    <source>
        <strain evidence="3 4">HR1</strain>
    </source>
</reference>
<accession>A0A2Z6QMF4</accession>
<dbReference type="GO" id="GO:0005524">
    <property type="term" value="F:ATP binding"/>
    <property type="evidence" value="ECO:0007669"/>
    <property type="project" value="UniProtKB-KW"/>
</dbReference>
<evidence type="ECO:0008006" key="5">
    <source>
        <dbReference type="Google" id="ProtNLM"/>
    </source>
</evidence>
<dbReference type="GO" id="GO:0140662">
    <property type="term" value="F:ATP-dependent protein folding chaperone"/>
    <property type="evidence" value="ECO:0007669"/>
    <property type="project" value="InterPro"/>
</dbReference>
<dbReference type="CDD" id="cd10229">
    <property type="entry name" value="ASKHA_NBD_HSP70_HSPA12"/>
    <property type="match status" value="1"/>
</dbReference>
<keyword evidence="1" id="KW-0547">Nucleotide-binding</keyword>
<evidence type="ECO:0000256" key="2">
    <source>
        <dbReference type="ARBA" id="ARBA00022840"/>
    </source>
</evidence>
<dbReference type="Pfam" id="PF00012">
    <property type="entry name" value="HSP70"/>
    <property type="match status" value="1"/>
</dbReference>
<name>A0A2Z6QMF4_9GLOM</name>
<evidence type="ECO:0000256" key="1">
    <source>
        <dbReference type="ARBA" id="ARBA00022741"/>
    </source>
</evidence>
<keyword evidence="4" id="KW-1185">Reference proteome</keyword>
<sequence length="622" mass="71137">MDTIINRSLTGYYRLNFYPVGTCNILKMGHSEIDKSEKDNENDDKLSSKEDNDLLSFDKLSLDENNIRVVVGLDFGTTYSGFAYCHVSEKNPCSNTNWHGEVGQLKTNTILQYDDEYNNVKSWGAPAIAKKLRKMNKQNNCESSKPVELFKLHLGDLLDEHKPKLPVDYRKAITDYLREIGKVIKETVAKRWTKIDYFEDVLLVISVPAEFSDKSKVIMRACAFEAGLIKDECSINLQFTTEPEAAAVYCMNNLEEHNLAQPGTNFMIVDCGGGTVDLTTRKLINGNQLDEITERTGDFCGSTFIDTEFIKYLRKKFGDKPIDLLIDNNHEQMQYLIQQFCRHCKIPFSGNDSDFLYELDIQDTIPILKQYVTDNNIREALEENEWVIDIDFETMKSIFEPVVQKILKLIKVQLDNAQETCSAMFLVGGFSESRYLQKRIRQVFEHRVDNISVPLQPIAAISRGAAIYGLSNDLNNISNGESVISSRVLKYTYGTNTFYKWKKGDPEDRKTKNGYIEKFECLAKRGTKMDINQEVTSSHRPHKADQDSIDYKLFYTEKYDGIYCDDPGMNLLGKFRIDLPGSGKDRCVLFGMTFGKMEIVASARNKQTGQIYRTTFKFDLDG</sequence>
<dbReference type="AlphaFoldDB" id="A0A2Z6QMF4"/>
<dbReference type="Proteomes" id="UP000247702">
    <property type="component" value="Unassembled WGS sequence"/>
</dbReference>
<organism evidence="3 4">
    <name type="scientific">Rhizophagus clarus</name>
    <dbReference type="NCBI Taxonomy" id="94130"/>
    <lineage>
        <taxon>Eukaryota</taxon>
        <taxon>Fungi</taxon>
        <taxon>Fungi incertae sedis</taxon>
        <taxon>Mucoromycota</taxon>
        <taxon>Glomeromycotina</taxon>
        <taxon>Glomeromycetes</taxon>
        <taxon>Glomerales</taxon>
        <taxon>Glomeraceae</taxon>
        <taxon>Rhizophagus</taxon>
    </lineage>
</organism>
<evidence type="ECO:0000313" key="4">
    <source>
        <dbReference type="Proteomes" id="UP000247702"/>
    </source>
</evidence>
<keyword evidence="2" id="KW-0067">ATP-binding</keyword>
<dbReference type="Gene3D" id="3.90.640.10">
    <property type="entry name" value="Actin, Chain A, domain 4"/>
    <property type="match status" value="1"/>
</dbReference>
<dbReference type="InterPro" id="IPR013126">
    <property type="entry name" value="Hsp_70_fam"/>
</dbReference>
<dbReference type="SUPFAM" id="SSF53067">
    <property type="entry name" value="Actin-like ATPase domain"/>
    <property type="match status" value="2"/>
</dbReference>
<evidence type="ECO:0000313" key="3">
    <source>
        <dbReference type="EMBL" id="GBB85961.1"/>
    </source>
</evidence>
<dbReference type="PRINTS" id="PR00301">
    <property type="entry name" value="HEATSHOCK70"/>
</dbReference>
<dbReference type="PANTHER" id="PTHR14187">
    <property type="entry name" value="ALPHA KINASE/ELONGATION FACTOR 2 KINASE"/>
    <property type="match status" value="1"/>
</dbReference>
<dbReference type="InterPro" id="IPR043129">
    <property type="entry name" value="ATPase_NBD"/>
</dbReference>
<gene>
    <name evidence="3" type="ORF">RclHR1_01240012</name>
</gene>